<feature type="domain" description="Transglycosylase SLT" evidence="2">
    <location>
        <begin position="127"/>
        <end position="188"/>
    </location>
</feature>
<dbReference type="InterPro" id="IPR023346">
    <property type="entry name" value="Lysozyme-like_dom_sf"/>
</dbReference>
<reference evidence="3 4" key="1">
    <citation type="submission" date="2017-05" db="EMBL/GenBank/DDBJ databases">
        <authorList>
            <person name="Varghese N."/>
            <person name="Submissions S."/>
        </authorList>
    </citation>
    <scope>NUCLEOTIDE SEQUENCE [LARGE SCALE GENOMIC DNA]</scope>
    <source>
        <strain evidence="3 4">DSM 29734</strain>
    </source>
</reference>
<protein>
    <submittedName>
        <fullName evidence="3">Transglycosylase SLT domain-containing protein</fullName>
    </submittedName>
</protein>
<keyword evidence="4" id="KW-1185">Reference proteome</keyword>
<accession>A0ABY1NGX1</accession>
<dbReference type="Proteomes" id="UP001157961">
    <property type="component" value="Unassembled WGS sequence"/>
</dbReference>
<organism evidence="3 4">
    <name type="scientific">Shimia sagamensis</name>
    <dbReference type="NCBI Taxonomy" id="1566352"/>
    <lineage>
        <taxon>Bacteria</taxon>
        <taxon>Pseudomonadati</taxon>
        <taxon>Pseudomonadota</taxon>
        <taxon>Alphaproteobacteria</taxon>
        <taxon>Rhodobacterales</taxon>
        <taxon>Roseobacteraceae</taxon>
    </lineage>
</organism>
<evidence type="ECO:0000256" key="1">
    <source>
        <dbReference type="ARBA" id="ARBA00009387"/>
    </source>
</evidence>
<dbReference type="InterPro" id="IPR008258">
    <property type="entry name" value="Transglycosylase_SLT_dom_1"/>
</dbReference>
<proteinExistence type="inferred from homology"/>
<evidence type="ECO:0000259" key="2">
    <source>
        <dbReference type="Pfam" id="PF01464"/>
    </source>
</evidence>
<name>A0ABY1NGX1_9RHOB</name>
<evidence type="ECO:0000313" key="4">
    <source>
        <dbReference type="Proteomes" id="UP001157961"/>
    </source>
</evidence>
<gene>
    <name evidence="3" type="ORF">SAMN06265373_101782</name>
</gene>
<dbReference type="EMBL" id="FXTY01000001">
    <property type="protein sequence ID" value="SMP07529.1"/>
    <property type="molecule type" value="Genomic_DNA"/>
</dbReference>
<sequence length="267" mass="29310">MGLELGQKAIGMIKQYVFNAVTRIYCVTPKTAQRGFLGLLASLIFAITTPATASTEGAETCDRVAHIVANESGVPVNVLLAITRTETGRSRGGKLSPWPWTVNMEGKGVWFDSHQEALNYVKSHHNAGARSFDVGCFQLNYRWHGQHFTDIEHMFDPIANARYAADFLSRLYAETNSWDDAAAAYHSRTPKYADKYKARFKRIMAQLPNQAVMPVKAVKKVKPLMRTASVIRKNNFPLLQRSSSGGAMGSLVPLSSGSGRSLLSNGG</sequence>
<dbReference type="SUPFAM" id="SSF53955">
    <property type="entry name" value="Lysozyme-like"/>
    <property type="match status" value="1"/>
</dbReference>
<evidence type="ECO:0000313" key="3">
    <source>
        <dbReference type="EMBL" id="SMP07529.1"/>
    </source>
</evidence>
<comment type="similarity">
    <text evidence="1">Belongs to the virb1 family.</text>
</comment>
<comment type="caution">
    <text evidence="3">The sequence shown here is derived from an EMBL/GenBank/DDBJ whole genome shotgun (WGS) entry which is preliminary data.</text>
</comment>
<dbReference type="Gene3D" id="1.10.530.10">
    <property type="match status" value="1"/>
</dbReference>
<dbReference type="Pfam" id="PF01464">
    <property type="entry name" value="SLT"/>
    <property type="match status" value="1"/>
</dbReference>